<name>A0A4Q9PX01_9APHY</name>
<evidence type="ECO:0000313" key="1">
    <source>
        <dbReference type="EMBL" id="TBU59050.1"/>
    </source>
</evidence>
<accession>A0A4Q9PX01</accession>
<proteinExistence type="predicted"/>
<reference evidence="1 2" key="1">
    <citation type="submission" date="2019-01" db="EMBL/GenBank/DDBJ databases">
        <title>Draft genome sequences of three monokaryotic isolates of the white-rot basidiomycete fungus Dichomitus squalens.</title>
        <authorList>
            <consortium name="DOE Joint Genome Institute"/>
            <person name="Lopez S.C."/>
            <person name="Andreopoulos B."/>
            <person name="Pangilinan J."/>
            <person name="Lipzen A."/>
            <person name="Riley R."/>
            <person name="Ahrendt S."/>
            <person name="Ng V."/>
            <person name="Barry K."/>
            <person name="Daum C."/>
            <person name="Grigoriev I.V."/>
            <person name="Hilden K.S."/>
            <person name="Makela M.R."/>
            <person name="de Vries R.P."/>
        </authorList>
    </citation>
    <scope>NUCLEOTIDE SEQUENCE [LARGE SCALE GENOMIC DNA]</scope>
    <source>
        <strain evidence="1 2">CBS 464.89</strain>
    </source>
</reference>
<dbReference type="AlphaFoldDB" id="A0A4Q9PX01"/>
<keyword evidence="2" id="KW-1185">Reference proteome</keyword>
<dbReference type="Proteomes" id="UP000292082">
    <property type="component" value="Unassembled WGS sequence"/>
</dbReference>
<sequence length="105" mass="11943">IALRWTTAASRLSGANVSLISFSFSLALSSFSSSPLLSLPACLRRSREFTPLLHPDMTSIKTIFNWLNREHTPMKLSTHRKFVFTLWGDIYLRYNSLVIPNGLEK</sequence>
<gene>
    <name evidence="1" type="ORF">BD310DRAFT_818259</name>
</gene>
<protein>
    <submittedName>
        <fullName evidence="1">Uncharacterized protein</fullName>
    </submittedName>
</protein>
<feature type="non-terminal residue" evidence="1">
    <location>
        <position position="1"/>
    </location>
</feature>
<dbReference type="EMBL" id="ML145118">
    <property type="protein sequence ID" value="TBU59050.1"/>
    <property type="molecule type" value="Genomic_DNA"/>
</dbReference>
<evidence type="ECO:0000313" key="2">
    <source>
        <dbReference type="Proteomes" id="UP000292082"/>
    </source>
</evidence>
<organism evidence="1 2">
    <name type="scientific">Dichomitus squalens</name>
    <dbReference type="NCBI Taxonomy" id="114155"/>
    <lineage>
        <taxon>Eukaryota</taxon>
        <taxon>Fungi</taxon>
        <taxon>Dikarya</taxon>
        <taxon>Basidiomycota</taxon>
        <taxon>Agaricomycotina</taxon>
        <taxon>Agaricomycetes</taxon>
        <taxon>Polyporales</taxon>
        <taxon>Polyporaceae</taxon>
        <taxon>Dichomitus</taxon>
    </lineage>
</organism>